<evidence type="ECO:0000313" key="15">
    <source>
        <dbReference type="EMBL" id="TWI67581.1"/>
    </source>
</evidence>
<accession>A0A562REV8</accession>
<keyword evidence="8" id="KW-0653">Protein transport</keyword>
<dbReference type="FunFam" id="3.40.1690.10:FF:000001">
    <property type="entry name" value="Flagellar biosynthetic protein FlhB"/>
    <property type="match status" value="1"/>
</dbReference>
<evidence type="ECO:0000256" key="13">
    <source>
        <dbReference type="SAM" id="MobiDB-lite"/>
    </source>
</evidence>
<evidence type="ECO:0000313" key="16">
    <source>
        <dbReference type="Proteomes" id="UP000318431"/>
    </source>
</evidence>
<evidence type="ECO:0000256" key="12">
    <source>
        <dbReference type="ARBA" id="ARBA00025078"/>
    </source>
</evidence>
<keyword evidence="7" id="KW-1005">Bacterial flagellum biogenesis</keyword>
<evidence type="ECO:0000256" key="14">
    <source>
        <dbReference type="SAM" id="Phobius"/>
    </source>
</evidence>
<evidence type="ECO:0000256" key="11">
    <source>
        <dbReference type="ARBA" id="ARBA00023225"/>
    </source>
</evidence>
<sequence length="385" mass="42133">MAEAGDKTEKASQQKLRKSREEGQVVRSRDLATAIGILVSLKLFVFLLPDFLDGFRAIFGASFLHLDGGDTLMNAMSDVFFEASLLLVKMVAPLFVIPLCIVLGSMIPGGWVASSANLAPKFSKMNPVANLGRLFSGKHMFELGLSIAKAGVLIAVLVHLARGTLNDYTQLQSLPLSAALVSGAGLMLDGLMALVMIFVLFAVVDVPAQAFFFARNQRMSKQELKEEHKSSEGRPEVKGRIRQLQRAMAQRSARKTVPSADVIIVNPEHYAVALKYDEKRAEAPFVVAKGVDEMALYIRQIAEEHRIEVLRLAPLARAIYNTSQVNQQIPAQLYQAVSQVLHYVLQLKAFRTGGRAGRPAFPDQISVPASLSDVATNHDNVRDVP</sequence>
<dbReference type="InterPro" id="IPR029025">
    <property type="entry name" value="T3SS_substrate_exporter_C"/>
</dbReference>
<keyword evidence="6 14" id="KW-0812">Transmembrane</keyword>
<feature type="compositionally biased region" description="Basic and acidic residues" evidence="13">
    <location>
        <begin position="1"/>
        <end position="12"/>
    </location>
</feature>
<dbReference type="PANTHER" id="PTHR30531:SF12">
    <property type="entry name" value="FLAGELLAR BIOSYNTHETIC PROTEIN FLHB"/>
    <property type="match status" value="1"/>
</dbReference>
<feature type="transmembrane region" description="Helical" evidence="14">
    <location>
        <begin position="95"/>
        <end position="119"/>
    </location>
</feature>
<dbReference type="Gene3D" id="3.40.1690.10">
    <property type="entry name" value="secretion proteins EscU"/>
    <property type="match status" value="1"/>
</dbReference>
<feature type="transmembrane region" description="Helical" evidence="14">
    <location>
        <begin position="191"/>
        <end position="214"/>
    </location>
</feature>
<evidence type="ECO:0000256" key="10">
    <source>
        <dbReference type="ARBA" id="ARBA00023136"/>
    </source>
</evidence>
<keyword evidence="15" id="KW-0282">Flagellum</keyword>
<keyword evidence="15" id="KW-0966">Cell projection</keyword>
<feature type="transmembrane region" description="Helical" evidence="14">
    <location>
        <begin position="140"/>
        <end position="161"/>
    </location>
</feature>
<evidence type="ECO:0000256" key="8">
    <source>
        <dbReference type="ARBA" id="ARBA00022927"/>
    </source>
</evidence>
<dbReference type="GO" id="GO:0005886">
    <property type="term" value="C:plasma membrane"/>
    <property type="evidence" value="ECO:0007669"/>
    <property type="project" value="UniProtKB-SubCell"/>
</dbReference>
<comment type="caution">
    <text evidence="15">The sequence shown here is derived from an EMBL/GenBank/DDBJ whole genome shotgun (WGS) entry which is preliminary data.</text>
</comment>
<gene>
    <name evidence="15" type="ORF">IP91_01698</name>
</gene>
<dbReference type="Gene3D" id="6.10.250.2080">
    <property type="match status" value="1"/>
</dbReference>
<evidence type="ECO:0000256" key="5">
    <source>
        <dbReference type="ARBA" id="ARBA00022475"/>
    </source>
</evidence>
<evidence type="ECO:0000256" key="4">
    <source>
        <dbReference type="ARBA" id="ARBA00022448"/>
    </source>
</evidence>
<dbReference type="InterPro" id="IPR006135">
    <property type="entry name" value="T3SS_substrate_exporter"/>
</dbReference>
<evidence type="ECO:0000256" key="6">
    <source>
        <dbReference type="ARBA" id="ARBA00022692"/>
    </source>
</evidence>
<keyword evidence="11" id="KW-1006">Bacterial flagellum protein export</keyword>
<dbReference type="GO" id="GO:0009306">
    <property type="term" value="P:protein secretion"/>
    <property type="evidence" value="ECO:0007669"/>
    <property type="project" value="InterPro"/>
</dbReference>
<dbReference type="Proteomes" id="UP000318431">
    <property type="component" value="Unassembled WGS sequence"/>
</dbReference>
<dbReference type="Pfam" id="PF01312">
    <property type="entry name" value="Bac_export_2"/>
    <property type="match status" value="1"/>
</dbReference>
<organism evidence="15 16">
    <name type="scientific">Pseudoduganella lurida</name>
    <dbReference type="NCBI Taxonomy" id="1036180"/>
    <lineage>
        <taxon>Bacteria</taxon>
        <taxon>Pseudomonadati</taxon>
        <taxon>Pseudomonadota</taxon>
        <taxon>Betaproteobacteria</taxon>
        <taxon>Burkholderiales</taxon>
        <taxon>Oxalobacteraceae</taxon>
        <taxon>Telluria group</taxon>
        <taxon>Pseudoduganella</taxon>
    </lineage>
</organism>
<keyword evidence="4" id="KW-0813">Transport</keyword>
<reference evidence="15 16" key="1">
    <citation type="journal article" date="2015" name="Stand. Genomic Sci.">
        <title>Genomic Encyclopedia of Bacterial and Archaeal Type Strains, Phase III: the genomes of soil and plant-associated and newly described type strains.</title>
        <authorList>
            <person name="Whitman W.B."/>
            <person name="Woyke T."/>
            <person name="Klenk H.P."/>
            <person name="Zhou Y."/>
            <person name="Lilburn T.G."/>
            <person name="Beck B.J."/>
            <person name="De Vos P."/>
            <person name="Vandamme P."/>
            <person name="Eisen J.A."/>
            <person name="Garrity G."/>
            <person name="Hugenholtz P."/>
            <person name="Kyrpides N.C."/>
        </authorList>
    </citation>
    <scope>NUCLEOTIDE SEQUENCE [LARGE SCALE GENOMIC DNA]</scope>
    <source>
        <strain evidence="15 16">CGMCC 1.10822</strain>
    </source>
</reference>
<keyword evidence="5" id="KW-1003">Cell membrane</keyword>
<comment type="similarity">
    <text evidence="2">Belongs to the type III secretion exporter family.</text>
</comment>
<dbReference type="RefSeq" id="WP_145648515.1">
    <property type="nucleotide sequence ID" value="NZ_VLLB01000002.1"/>
</dbReference>
<comment type="function">
    <text evidence="12">Required for formation of the rod structure in the basal body of the flagellar apparatus. Together with FliI and FliH, may constitute the export apparatus of flagellin.</text>
</comment>
<evidence type="ECO:0000256" key="1">
    <source>
        <dbReference type="ARBA" id="ARBA00004651"/>
    </source>
</evidence>
<keyword evidence="15" id="KW-0969">Cilium</keyword>
<dbReference type="PANTHER" id="PTHR30531">
    <property type="entry name" value="FLAGELLAR BIOSYNTHETIC PROTEIN FLHB"/>
    <property type="match status" value="1"/>
</dbReference>
<name>A0A562REV8_9BURK</name>
<keyword evidence="16" id="KW-1185">Reference proteome</keyword>
<dbReference type="EMBL" id="VLLB01000002">
    <property type="protein sequence ID" value="TWI67581.1"/>
    <property type="molecule type" value="Genomic_DNA"/>
</dbReference>
<proteinExistence type="inferred from homology"/>
<comment type="subcellular location">
    <subcellularLocation>
        <location evidence="1">Cell membrane</location>
        <topology evidence="1">Multi-pass membrane protein</topology>
    </subcellularLocation>
</comment>
<feature type="transmembrane region" description="Helical" evidence="14">
    <location>
        <begin position="31"/>
        <end position="49"/>
    </location>
</feature>
<feature type="region of interest" description="Disordered" evidence="13">
    <location>
        <begin position="1"/>
        <end position="21"/>
    </location>
</feature>
<evidence type="ECO:0000256" key="2">
    <source>
        <dbReference type="ARBA" id="ARBA00010690"/>
    </source>
</evidence>
<evidence type="ECO:0000256" key="7">
    <source>
        <dbReference type="ARBA" id="ARBA00022795"/>
    </source>
</evidence>
<evidence type="ECO:0000256" key="3">
    <source>
        <dbReference type="ARBA" id="ARBA00021622"/>
    </source>
</evidence>
<dbReference type="GO" id="GO:0044781">
    <property type="term" value="P:bacterial-type flagellum organization"/>
    <property type="evidence" value="ECO:0007669"/>
    <property type="project" value="UniProtKB-KW"/>
</dbReference>
<protein>
    <recommendedName>
        <fullName evidence="3">Flagellar biosynthetic protein FlhB</fullName>
    </recommendedName>
</protein>
<evidence type="ECO:0000256" key="9">
    <source>
        <dbReference type="ARBA" id="ARBA00022989"/>
    </source>
</evidence>
<dbReference type="AlphaFoldDB" id="A0A562REV8"/>
<dbReference type="SUPFAM" id="SSF160544">
    <property type="entry name" value="EscU C-terminal domain-like"/>
    <property type="match status" value="1"/>
</dbReference>
<keyword evidence="10 14" id="KW-0472">Membrane</keyword>
<keyword evidence="9 14" id="KW-1133">Transmembrane helix</keyword>
<dbReference type="PRINTS" id="PR00950">
    <property type="entry name" value="TYPE3IMSPROT"/>
</dbReference>
<dbReference type="OrthoDB" id="9807950at2"/>